<dbReference type="SUPFAM" id="SSF51395">
    <property type="entry name" value="FMN-linked oxidoreductases"/>
    <property type="match status" value="1"/>
</dbReference>
<dbReference type="PANTHER" id="PTHR22893">
    <property type="entry name" value="NADH OXIDOREDUCTASE-RELATED"/>
    <property type="match status" value="1"/>
</dbReference>
<feature type="domain" description="NADH:flavin oxidoreductase/NADH oxidase N-terminal" evidence="1">
    <location>
        <begin position="30"/>
        <end position="359"/>
    </location>
</feature>
<dbReference type="PANTHER" id="PTHR22893:SF91">
    <property type="entry name" value="NADPH DEHYDROGENASE 2-RELATED"/>
    <property type="match status" value="1"/>
</dbReference>
<proteinExistence type="predicted"/>
<name>H5XPZ1_9PSEU</name>
<accession>H5XPZ1</accession>
<reference evidence="2 3" key="1">
    <citation type="submission" date="2011-11" db="EMBL/GenBank/DDBJ databases">
        <title>The Noncontiguous Finished sequence of Saccharomonospora cyanea NA-134.</title>
        <authorList>
            <consortium name="US DOE Joint Genome Institute"/>
            <person name="Lucas S."/>
            <person name="Han J."/>
            <person name="Lapidus A."/>
            <person name="Cheng J.-F."/>
            <person name="Goodwin L."/>
            <person name="Pitluck S."/>
            <person name="Peters L."/>
            <person name="Ovchinnikova G."/>
            <person name="Lu M."/>
            <person name="Detter J.C."/>
            <person name="Han C."/>
            <person name="Tapia R."/>
            <person name="Land M."/>
            <person name="Hauser L."/>
            <person name="Kyrpides N."/>
            <person name="Ivanova N."/>
            <person name="Pagani I."/>
            <person name="Brambilla E.-M."/>
            <person name="Klenk H.-P."/>
            <person name="Woyke T."/>
        </authorList>
    </citation>
    <scope>NUCLEOTIDE SEQUENCE [LARGE SCALE GENOMIC DNA]</scope>
    <source>
        <strain evidence="2 3">NA-134</strain>
    </source>
</reference>
<dbReference type="InterPro" id="IPR045247">
    <property type="entry name" value="Oye-like"/>
</dbReference>
<evidence type="ECO:0000313" key="2">
    <source>
        <dbReference type="EMBL" id="EHR62216.1"/>
    </source>
</evidence>
<dbReference type="EMBL" id="CM001440">
    <property type="protein sequence ID" value="EHR62216.1"/>
    <property type="molecule type" value="Genomic_DNA"/>
</dbReference>
<dbReference type="AlphaFoldDB" id="H5XPZ1"/>
<dbReference type="InterPro" id="IPR013785">
    <property type="entry name" value="Aldolase_TIM"/>
</dbReference>
<gene>
    <name evidence="2" type="ORF">SaccyDRAFT_3382</name>
</gene>
<protein>
    <submittedName>
        <fullName evidence="2">NADH:flavin oxidoreductase</fullName>
    </submittedName>
</protein>
<dbReference type="Pfam" id="PF00724">
    <property type="entry name" value="Oxidored_FMN"/>
    <property type="match status" value="1"/>
</dbReference>
<dbReference type="Proteomes" id="UP000002791">
    <property type="component" value="Chromosome"/>
</dbReference>
<dbReference type="HOGENOM" id="CLU_012153_0_1_11"/>
<organism evidence="2 3">
    <name type="scientific">Saccharomonospora cyanea NA-134</name>
    <dbReference type="NCBI Taxonomy" id="882082"/>
    <lineage>
        <taxon>Bacteria</taxon>
        <taxon>Bacillati</taxon>
        <taxon>Actinomycetota</taxon>
        <taxon>Actinomycetes</taxon>
        <taxon>Pseudonocardiales</taxon>
        <taxon>Pseudonocardiaceae</taxon>
        <taxon>Saccharomonospora</taxon>
    </lineage>
</organism>
<keyword evidence="3" id="KW-1185">Reference proteome</keyword>
<dbReference type="GO" id="GO:0016491">
    <property type="term" value="F:oxidoreductase activity"/>
    <property type="evidence" value="ECO:0007669"/>
    <property type="project" value="InterPro"/>
</dbReference>
<dbReference type="eggNOG" id="COG1902">
    <property type="taxonomic scope" value="Bacteria"/>
</dbReference>
<dbReference type="STRING" id="882082.SaccyDRAFT_3382"/>
<sequence length="387" mass="41085">MYLTPFDLEPDIHVRFYGVGMTITPVASHLLAPARLGSLPLANRLVMAPMTRNRADSDGVPTALMAEYYAQRASAGLIIAEAATPNAVGRTYPDTAAVHRPAHVAGWRRVTDAVRAAGGGPMFLQIQHGGRVGHPDTSGLTPLAPSPVALPGTLHTPRGKQTAVVPREMTRADIDATVADFAAAARNALAAGFAGVEVHSANGYLLHQFLAASTNRRADAYGGSVDRRIRFVVEVVHAVADAIGPERTGLRVSPGNTVNGITEDDTDELYPALLAALADSGLAYLHIAFADPRRPLFGRLRALWPGTLIANPVLPTDRLPADGGRQQAERVLAAGADLVALGRPFLANPDLVERFRLGAPVNQVRDAYLMYVGGPTGYTDYPRLRQG</sequence>
<dbReference type="GO" id="GO:0010181">
    <property type="term" value="F:FMN binding"/>
    <property type="evidence" value="ECO:0007669"/>
    <property type="project" value="InterPro"/>
</dbReference>
<dbReference type="InterPro" id="IPR001155">
    <property type="entry name" value="OxRdtase_FMN_N"/>
</dbReference>
<evidence type="ECO:0000313" key="3">
    <source>
        <dbReference type="Proteomes" id="UP000002791"/>
    </source>
</evidence>
<dbReference type="Gene3D" id="3.20.20.70">
    <property type="entry name" value="Aldolase class I"/>
    <property type="match status" value="1"/>
</dbReference>
<evidence type="ECO:0000259" key="1">
    <source>
        <dbReference type="Pfam" id="PF00724"/>
    </source>
</evidence>